<dbReference type="RefSeq" id="WP_379083327.1">
    <property type="nucleotide sequence ID" value="NZ_JBHTKI010000039.1"/>
</dbReference>
<gene>
    <name evidence="1" type="ORF">ACFQ1X_15515</name>
</gene>
<name>A0ABW3LEU9_9BACL</name>
<protein>
    <recommendedName>
        <fullName evidence="3">Maturase K</fullName>
    </recommendedName>
</protein>
<proteinExistence type="predicted"/>
<sequence>QARRFSSCLNLKNGKNDPKNRLHFLKGRFMKLIHIVKKIVCSILYKKECIRADLFESLYGIITNYPNINKRNTRKKHPISKFRELVLLQYIF</sequence>
<feature type="non-terminal residue" evidence="1">
    <location>
        <position position="1"/>
    </location>
</feature>
<accession>A0ABW3LEU9</accession>
<comment type="caution">
    <text evidence="1">The sequence shown here is derived from an EMBL/GenBank/DDBJ whole genome shotgun (WGS) entry which is preliminary data.</text>
</comment>
<dbReference type="Proteomes" id="UP001597109">
    <property type="component" value="Unassembled WGS sequence"/>
</dbReference>
<evidence type="ECO:0000313" key="1">
    <source>
        <dbReference type="EMBL" id="MFD1032839.1"/>
    </source>
</evidence>
<keyword evidence="2" id="KW-1185">Reference proteome</keyword>
<dbReference type="EMBL" id="JBHTKI010000039">
    <property type="protein sequence ID" value="MFD1032839.1"/>
    <property type="molecule type" value="Genomic_DNA"/>
</dbReference>
<evidence type="ECO:0008006" key="3">
    <source>
        <dbReference type="Google" id="ProtNLM"/>
    </source>
</evidence>
<reference evidence="2" key="1">
    <citation type="journal article" date="2019" name="Int. J. Syst. Evol. Microbiol.">
        <title>The Global Catalogue of Microorganisms (GCM) 10K type strain sequencing project: providing services to taxonomists for standard genome sequencing and annotation.</title>
        <authorList>
            <consortium name="The Broad Institute Genomics Platform"/>
            <consortium name="The Broad Institute Genome Sequencing Center for Infectious Disease"/>
            <person name="Wu L."/>
            <person name="Ma J."/>
        </authorList>
    </citation>
    <scope>NUCLEOTIDE SEQUENCE [LARGE SCALE GENOMIC DNA]</scope>
    <source>
        <strain evidence="2">CCUG 56756</strain>
    </source>
</reference>
<organism evidence="1 2">
    <name type="scientific">Metaplanococcus flavidus</name>
    <dbReference type="NCBI Taxonomy" id="569883"/>
    <lineage>
        <taxon>Bacteria</taxon>
        <taxon>Bacillati</taxon>
        <taxon>Bacillota</taxon>
        <taxon>Bacilli</taxon>
        <taxon>Bacillales</taxon>
        <taxon>Caryophanaceae</taxon>
        <taxon>Metaplanococcus</taxon>
    </lineage>
</organism>
<evidence type="ECO:0000313" key="2">
    <source>
        <dbReference type="Proteomes" id="UP001597109"/>
    </source>
</evidence>